<proteinExistence type="predicted"/>
<accession>A0A3E0TPL5</accession>
<protein>
    <submittedName>
        <fullName evidence="1">Uncharacterized protein</fullName>
    </submittedName>
</protein>
<sequence>MLFVPYFYAVNQLPKPKKPKRTVEQKQQENLAKGLPKNYGLPWAETDAQQVIEKYQANVAIQDIASDMARKSSSIVSLLKKHDIISEQQVISMGIRF</sequence>
<evidence type="ECO:0000313" key="2">
    <source>
        <dbReference type="Proteomes" id="UP000256478"/>
    </source>
</evidence>
<reference evidence="1 2" key="1">
    <citation type="submission" date="2018-08" db="EMBL/GenBank/DDBJ databases">
        <title>Thalassotalea euphylliae genome.</title>
        <authorList>
            <person name="Summers S."/>
            <person name="Rice S.A."/>
            <person name="Freckelton M.L."/>
            <person name="Nedved B.T."/>
            <person name="Hadfield M.G."/>
        </authorList>
    </citation>
    <scope>NUCLEOTIDE SEQUENCE [LARGE SCALE GENOMIC DNA]</scope>
    <source>
        <strain evidence="1 2">H1</strain>
    </source>
</reference>
<organism evidence="1 2">
    <name type="scientific">Thalassotalea euphylliae</name>
    <dbReference type="NCBI Taxonomy" id="1655234"/>
    <lineage>
        <taxon>Bacteria</taxon>
        <taxon>Pseudomonadati</taxon>
        <taxon>Pseudomonadota</taxon>
        <taxon>Gammaproteobacteria</taxon>
        <taxon>Alteromonadales</taxon>
        <taxon>Colwelliaceae</taxon>
        <taxon>Thalassotalea</taxon>
    </lineage>
</organism>
<gene>
    <name evidence="1" type="ORF">DXX93_07765</name>
</gene>
<comment type="caution">
    <text evidence="1">The sequence shown here is derived from an EMBL/GenBank/DDBJ whole genome shotgun (WGS) entry which is preliminary data.</text>
</comment>
<name>A0A3E0TPL5_9GAMM</name>
<evidence type="ECO:0000313" key="1">
    <source>
        <dbReference type="EMBL" id="REL26489.1"/>
    </source>
</evidence>
<dbReference type="EMBL" id="QUOU01000001">
    <property type="protein sequence ID" value="REL26489.1"/>
    <property type="molecule type" value="Genomic_DNA"/>
</dbReference>
<dbReference type="AlphaFoldDB" id="A0A3E0TPL5"/>
<dbReference type="Proteomes" id="UP000256478">
    <property type="component" value="Unassembled WGS sequence"/>
</dbReference>